<dbReference type="EMBL" id="CP003912">
    <property type="protein sequence ID" value="AGU52972.1"/>
    <property type="molecule type" value="Genomic_DNA"/>
</dbReference>
<evidence type="ECO:0000313" key="14">
    <source>
        <dbReference type="EMBL" id="AGU52972.1"/>
    </source>
</evidence>
<evidence type="ECO:0000256" key="10">
    <source>
        <dbReference type="ARBA" id="ARBA00029730"/>
    </source>
</evidence>
<evidence type="ECO:0000256" key="7">
    <source>
        <dbReference type="ARBA" id="ARBA00022823"/>
    </source>
</evidence>
<dbReference type="GO" id="GO:0006086">
    <property type="term" value="P:pyruvate decarboxylation to acetyl-CoA"/>
    <property type="evidence" value="ECO:0007669"/>
    <property type="project" value="TreeGrafter"/>
</dbReference>
<dbReference type="PANTHER" id="PTHR43178">
    <property type="entry name" value="DIHYDROLIPOAMIDE ACETYLTRANSFERASE COMPONENT OF PYRUVATE DEHYDROGENASE COMPLEX"/>
    <property type="match status" value="1"/>
</dbReference>
<keyword evidence="8" id="KW-0012">Acyltransferase</keyword>
<dbReference type="Proteomes" id="UP000016223">
    <property type="component" value="Chromosome 2"/>
</dbReference>
<dbReference type="OrthoDB" id="9805770at2"/>
<evidence type="ECO:0000313" key="15">
    <source>
        <dbReference type="Proteomes" id="UP000016223"/>
    </source>
</evidence>
<evidence type="ECO:0000256" key="3">
    <source>
        <dbReference type="ARBA" id="ARBA00011484"/>
    </source>
</evidence>
<evidence type="ECO:0000256" key="11">
    <source>
        <dbReference type="ARBA" id="ARBA00031531"/>
    </source>
</evidence>
<evidence type="ECO:0000256" key="2">
    <source>
        <dbReference type="ARBA" id="ARBA00007317"/>
    </source>
</evidence>
<dbReference type="InterPro" id="IPR023213">
    <property type="entry name" value="CAT-like_dom_sf"/>
</dbReference>
<name>T1XJA1_VARPD</name>
<feature type="domain" description="2-oxoacid dehydrogenase acyltransferase catalytic" evidence="13">
    <location>
        <begin position="18"/>
        <end position="243"/>
    </location>
</feature>
<dbReference type="PATRIC" id="fig|1246301.3.peg.5934"/>
<dbReference type="FunFam" id="3.30.559.10:FF:000004">
    <property type="entry name" value="Acetyltransferase component of pyruvate dehydrogenase complex"/>
    <property type="match status" value="1"/>
</dbReference>
<dbReference type="HOGENOM" id="CLU_016733_2_1_4"/>
<dbReference type="InterPro" id="IPR001078">
    <property type="entry name" value="2-oxoacid_DH_actylTfrase"/>
</dbReference>
<reference evidence="14 15" key="1">
    <citation type="submission" date="2012-10" db="EMBL/GenBank/DDBJ databases">
        <title>Genome sequence of Variovorax paradoxus B4.</title>
        <authorList>
            <person name="Schuldes J."/>
            <person name="Brandt U."/>
            <person name="Hiessl S."/>
            <person name="Wuebbeler J.H."/>
            <person name="Thuermer A."/>
            <person name="Steinbuechel A."/>
            <person name="Daniel R."/>
        </authorList>
    </citation>
    <scope>NUCLEOTIDE SEQUENCE [LARGE SCALE GENOMIC DNA]</scope>
    <source>
        <strain evidence="14 15">B4</strain>
    </source>
</reference>
<dbReference type="GO" id="GO:0005737">
    <property type="term" value="C:cytoplasm"/>
    <property type="evidence" value="ECO:0007669"/>
    <property type="project" value="TreeGrafter"/>
</dbReference>
<sequence>MHIAPPKVRDYDYALFGDVEHVPLTRVRQVVGERVTASWMTVPHVAQFDEVDLGAVEAERERLRPEAAAAGVSLSVLPFVMKACAHALHAFPDFNASLDASGSTLIRKKYCHIAFAADTPIGLLAPVIRNVDTLSPMQIAIEIDSLAKRARSCTLSPADMEGACFTVSNLGALGGTGFIPIINAPEVGILGVARAARRVVEEDGKFVSRTVLPLSLVYDHRVIDGAVGGRFLAAVREHLCPPAQPPKPA</sequence>
<evidence type="ECO:0000256" key="6">
    <source>
        <dbReference type="ARBA" id="ARBA00022679"/>
    </source>
</evidence>
<dbReference type="InterPro" id="IPR050743">
    <property type="entry name" value="2-oxoacid_DH_E2_comp"/>
</dbReference>
<dbReference type="PANTHER" id="PTHR43178:SF2">
    <property type="entry name" value="DIHYDROLIPOYLLYSINE-RESIDUE ACETYLTRANSFERASE COMPONENT OF PYRUVATE DEHYDROGENASE COMPLEX"/>
    <property type="match status" value="1"/>
</dbReference>
<comment type="similarity">
    <text evidence="2">Belongs to the 2-oxoacid dehydrogenase family.</text>
</comment>
<evidence type="ECO:0000256" key="8">
    <source>
        <dbReference type="ARBA" id="ARBA00023315"/>
    </source>
</evidence>
<dbReference type="KEGG" id="vpd:VAPA_2c04120"/>
<dbReference type="GO" id="GO:0031405">
    <property type="term" value="F:lipoic acid binding"/>
    <property type="evidence" value="ECO:0007669"/>
    <property type="project" value="TreeGrafter"/>
</dbReference>
<protein>
    <recommendedName>
        <fullName evidence="5">Dihydrolipoyllysine-residue acetyltransferase component of pyruvate dehydrogenase complex</fullName>
        <ecNumber evidence="4">2.3.1.12</ecNumber>
    </recommendedName>
    <alternativeName>
        <fullName evidence="10">Dihydrolipoamide acetyltransferase component of pyruvate dehydrogenase complex</fullName>
    </alternativeName>
    <alternativeName>
        <fullName evidence="11">E2</fullName>
    </alternativeName>
</protein>
<proteinExistence type="inferred from homology"/>
<dbReference type="Pfam" id="PF00198">
    <property type="entry name" value="2-oxoacid_dh"/>
    <property type="match status" value="1"/>
</dbReference>
<accession>T1XJA1</accession>
<keyword evidence="6 14" id="KW-0808">Transferase</keyword>
<gene>
    <name evidence="14" type="ORF">VAPA_2c04120</name>
</gene>
<comment type="catalytic activity">
    <reaction evidence="12">
        <text>N(6)-[(R)-dihydrolipoyl]-L-lysyl-[protein] + acetyl-CoA = N(6)-[(R)-S(8)-acetyldihydrolipoyl]-L-lysyl-[protein] + CoA</text>
        <dbReference type="Rhea" id="RHEA:17017"/>
        <dbReference type="Rhea" id="RHEA-COMP:10475"/>
        <dbReference type="Rhea" id="RHEA-COMP:10478"/>
        <dbReference type="ChEBI" id="CHEBI:57287"/>
        <dbReference type="ChEBI" id="CHEBI:57288"/>
        <dbReference type="ChEBI" id="CHEBI:83100"/>
        <dbReference type="ChEBI" id="CHEBI:83111"/>
        <dbReference type="EC" id="2.3.1.12"/>
    </reaction>
</comment>
<evidence type="ECO:0000256" key="1">
    <source>
        <dbReference type="ARBA" id="ARBA00001938"/>
    </source>
</evidence>
<dbReference type="RefSeq" id="WP_021003801.1">
    <property type="nucleotide sequence ID" value="NC_022234.1"/>
</dbReference>
<evidence type="ECO:0000259" key="13">
    <source>
        <dbReference type="Pfam" id="PF00198"/>
    </source>
</evidence>
<evidence type="ECO:0000256" key="12">
    <source>
        <dbReference type="ARBA" id="ARBA00048370"/>
    </source>
</evidence>
<comment type="subunit">
    <text evidence="3">Forms a 24-polypeptide structural core with octahedral symmetry.</text>
</comment>
<organism evidence="14 15">
    <name type="scientific">Variovorax paradoxus B4</name>
    <dbReference type="NCBI Taxonomy" id="1246301"/>
    <lineage>
        <taxon>Bacteria</taxon>
        <taxon>Pseudomonadati</taxon>
        <taxon>Pseudomonadota</taxon>
        <taxon>Betaproteobacteria</taxon>
        <taxon>Burkholderiales</taxon>
        <taxon>Comamonadaceae</taxon>
        <taxon>Variovorax</taxon>
    </lineage>
</organism>
<dbReference type="EC" id="2.3.1.12" evidence="4"/>
<evidence type="ECO:0000256" key="4">
    <source>
        <dbReference type="ARBA" id="ARBA00013114"/>
    </source>
</evidence>
<dbReference type="GO" id="GO:0004742">
    <property type="term" value="F:dihydrolipoyllysine-residue acetyltransferase activity"/>
    <property type="evidence" value="ECO:0007669"/>
    <property type="project" value="UniProtKB-EC"/>
</dbReference>
<keyword evidence="7" id="KW-0450">Lipoyl</keyword>
<dbReference type="AlphaFoldDB" id="T1XJA1"/>
<evidence type="ECO:0000256" key="5">
    <source>
        <dbReference type="ARBA" id="ARBA00016300"/>
    </source>
</evidence>
<evidence type="ECO:0000256" key="9">
    <source>
        <dbReference type="ARBA" id="ARBA00025211"/>
    </source>
</evidence>
<comment type="cofactor">
    <cofactor evidence="1">
        <name>(R)-lipoate</name>
        <dbReference type="ChEBI" id="CHEBI:83088"/>
    </cofactor>
</comment>
<comment type="function">
    <text evidence="9">The pyruvate dehydrogenase complex catalyzes the overall conversion of pyruvate to acetyl-CoA and CO(2). It contains multiple copies of three enzymatic components: pyruvate dehydrogenase (E1), dihydrolipoamide acetyltransferase (E2) and lipoamide dehydrogenase (E3).</text>
</comment>
<dbReference type="SUPFAM" id="SSF52777">
    <property type="entry name" value="CoA-dependent acyltransferases"/>
    <property type="match status" value="1"/>
</dbReference>
<dbReference type="Gene3D" id="3.30.559.10">
    <property type="entry name" value="Chloramphenicol acetyltransferase-like domain"/>
    <property type="match status" value="1"/>
</dbReference>